<dbReference type="InterPro" id="IPR039391">
    <property type="entry name" value="Phytocyanin-like"/>
</dbReference>
<keyword evidence="3" id="KW-0249">Electron transport</keyword>
<dbReference type="GO" id="GO:0009055">
    <property type="term" value="F:electron transfer activity"/>
    <property type="evidence" value="ECO:0007669"/>
    <property type="project" value="InterPro"/>
</dbReference>
<dbReference type="EMBL" id="SDMP01000019">
    <property type="protein sequence ID" value="RYQ87822.1"/>
    <property type="molecule type" value="Genomic_DNA"/>
</dbReference>
<dbReference type="AlphaFoldDB" id="A0A444XDR2"/>
<evidence type="ECO:0000256" key="1">
    <source>
        <dbReference type="ARBA" id="ARBA00022448"/>
    </source>
</evidence>
<evidence type="ECO:0000256" key="6">
    <source>
        <dbReference type="SAM" id="MobiDB-lite"/>
    </source>
</evidence>
<feature type="signal peptide" evidence="8">
    <location>
        <begin position="1"/>
        <end position="24"/>
    </location>
</feature>
<dbReference type="SUPFAM" id="SSF49503">
    <property type="entry name" value="Cupredoxins"/>
    <property type="match status" value="1"/>
</dbReference>
<evidence type="ECO:0000259" key="9">
    <source>
        <dbReference type="PROSITE" id="PS51485"/>
    </source>
</evidence>
<evidence type="ECO:0000256" key="3">
    <source>
        <dbReference type="ARBA" id="ARBA00022982"/>
    </source>
</evidence>
<accession>A0A444XDR2</accession>
<keyword evidence="7" id="KW-0472">Membrane</keyword>
<evidence type="ECO:0000256" key="5">
    <source>
        <dbReference type="ARBA" id="ARBA00023180"/>
    </source>
</evidence>
<evidence type="ECO:0000256" key="2">
    <source>
        <dbReference type="ARBA" id="ARBA00022723"/>
    </source>
</evidence>
<keyword evidence="4" id="KW-0186">Copper</keyword>
<dbReference type="Gramene" id="arahy.Tifrunner.gnm2.ann2.Ah19g098400.1">
    <property type="protein sequence ID" value="arahy.Tifrunner.gnm2.ann2.Ah19g098400.1-CDS"/>
    <property type="gene ID" value="arahy.Tifrunner.gnm2.ann2.Ah19g098400"/>
</dbReference>
<evidence type="ECO:0000256" key="4">
    <source>
        <dbReference type="ARBA" id="ARBA00023008"/>
    </source>
</evidence>
<proteinExistence type="predicted"/>
<dbReference type="CDD" id="cd04216">
    <property type="entry name" value="Phytocyanin"/>
    <property type="match status" value="1"/>
</dbReference>
<dbReference type="Proteomes" id="UP000464620">
    <property type="component" value="Chromosome B09"/>
</dbReference>
<dbReference type="Proteomes" id="UP000289738">
    <property type="component" value="Chromosome B09"/>
</dbReference>
<dbReference type="PANTHER" id="PTHR33021:SF350">
    <property type="entry name" value="UCLACYANIN-2"/>
    <property type="match status" value="1"/>
</dbReference>
<dbReference type="OrthoDB" id="686200at2759"/>
<keyword evidence="2" id="KW-0479">Metal-binding</keyword>
<evidence type="ECO:0000256" key="7">
    <source>
        <dbReference type="SAM" id="Phobius"/>
    </source>
</evidence>
<keyword evidence="1" id="KW-0813">Transport</keyword>
<dbReference type="InterPro" id="IPR008972">
    <property type="entry name" value="Cupredoxin"/>
</dbReference>
<reference evidence="11 12" key="1">
    <citation type="submission" date="2019-01" db="EMBL/GenBank/DDBJ databases">
        <title>Sequencing of cultivated peanut Arachis hypogaea provides insights into genome evolution and oil improvement.</title>
        <authorList>
            <person name="Chen X."/>
        </authorList>
    </citation>
    <scope>NUCLEOTIDE SEQUENCE [LARGE SCALE GENOMIC DNA]</scope>
    <source>
        <strain evidence="12">cv. Fuhuasheng</strain>
        <strain evidence="11">GDAAS-fuhuasheng2018</strain>
        <tissue evidence="11">Leaves</tissue>
    </source>
</reference>
<dbReference type="SMR" id="A0A444XDR2"/>
<dbReference type="EMBL" id="CP031001">
    <property type="protein sequence ID" value="QHN76350.1"/>
    <property type="molecule type" value="Genomic_DNA"/>
</dbReference>
<dbReference type="STRING" id="3818.A0A444XDR2"/>
<keyword evidence="7" id="KW-1133">Transmembrane helix</keyword>
<keyword evidence="8" id="KW-0732">Signal</keyword>
<dbReference type="Pfam" id="PF02298">
    <property type="entry name" value="Cu_bind_like"/>
    <property type="match status" value="1"/>
</dbReference>
<dbReference type="PROSITE" id="PS00079">
    <property type="entry name" value="MULTICOPPER_OXIDASE1"/>
    <property type="match status" value="1"/>
</dbReference>
<reference evidence="10 13" key="2">
    <citation type="submission" date="2020-01" db="EMBL/GenBank/DDBJ databases">
        <title>Genome sequence of Arachis hypogaea, cultivar Shitouqi.</title>
        <authorList>
            <person name="Zhuang W."/>
            <person name="Chen H."/>
            <person name="Varshney R."/>
            <person name="Wang D."/>
            <person name="Ming R."/>
        </authorList>
    </citation>
    <scope>NUCLEOTIDE SEQUENCE [LARGE SCALE GENOMIC DNA]</scope>
    <source>
        <tissue evidence="10">Young leaf</tissue>
    </source>
</reference>
<dbReference type="GO" id="GO:0046872">
    <property type="term" value="F:metal ion binding"/>
    <property type="evidence" value="ECO:0007669"/>
    <property type="project" value="UniProtKB-KW"/>
</dbReference>
<sequence length="190" mass="19293">MAKAIALVGSSFLILLLASQTVLATDYTVGDASGWTNFGVDYKTWASGKSFKVGDTLTFNYDSSTHQVAEVSQSDYGSCSSSNAIQTYKDGKTKITLSKAGSYYFLCPITGHCSSGMKLQVTVSGSSGGSPPSSGSSPKSPSGSPSPPSTTPATPSSPAPKDNAAVGVSSGVTQFIGALLASALVLGFMF</sequence>
<evidence type="ECO:0000313" key="11">
    <source>
        <dbReference type="EMBL" id="RYQ87822.1"/>
    </source>
</evidence>
<dbReference type="GO" id="GO:0005886">
    <property type="term" value="C:plasma membrane"/>
    <property type="evidence" value="ECO:0007669"/>
    <property type="project" value="TreeGrafter"/>
</dbReference>
<feature type="compositionally biased region" description="Low complexity" evidence="6">
    <location>
        <begin position="129"/>
        <end position="143"/>
    </location>
</feature>
<feature type="domain" description="Phytocyanin" evidence="9">
    <location>
        <begin position="25"/>
        <end position="125"/>
    </location>
</feature>
<feature type="region of interest" description="Disordered" evidence="6">
    <location>
        <begin position="123"/>
        <end position="164"/>
    </location>
</feature>
<evidence type="ECO:0000313" key="13">
    <source>
        <dbReference type="Proteomes" id="UP000464620"/>
    </source>
</evidence>
<dbReference type="FunFam" id="2.60.40.420:FF:000003">
    <property type="entry name" value="Blue copper"/>
    <property type="match status" value="1"/>
</dbReference>
<dbReference type="Gene3D" id="2.60.40.420">
    <property type="entry name" value="Cupredoxins - blue copper proteins"/>
    <property type="match status" value="1"/>
</dbReference>
<protein>
    <submittedName>
        <fullName evidence="10">Blue copper protein</fullName>
    </submittedName>
</protein>
<feature type="transmembrane region" description="Helical" evidence="7">
    <location>
        <begin position="164"/>
        <end position="189"/>
    </location>
</feature>
<dbReference type="InterPro" id="IPR003245">
    <property type="entry name" value="Phytocyanin_dom"/>
</dbReference>
<evidence type="ECO:0000313" key="12">
    <source>
        <dbReference type="Proteomes" id="UP000289738"/>
    </source>
</evidence>
<gene>
    <name evidence="11" type="ORF">Ahy_B09g095367</name>
    <name evidence="10" type="ORF">DS421_19g643140</name>
</gene>
<keyword evidence="12" id="KW-1185">Reference proteome</keyword>
<keyword evidence="5" id="KW-0325">Glycoprotein</keyword>
<dbReference type="InterPro" id="IPR033138">
    <property type="entry name" value="Cu_oxidase_CS"/>
</dbReference>
<dbReference type="PROSITE" id="PS51485">
    <property type="entry name" value="PHYTOCYANIN"/>
    <property type="match status" value="1"/>
</dbReference>
<feature type="chain" id="PRO_5033825440" evidence="8">
    <location>
        <begin position="25"/>
        <end position="190"/>
    </location>
</feature>
<evidence type="ECO:0000313" key="10">
    <source>
        <dbReference type="EMBL" id="QHN76350.1"/>
    </source>
</evidence>
<keyword evidence="7" id="KW-0812">Transmembrane</keyword>
<organism evidence="11 12">
    <name type="scientific">Arachis hypogaea</name>
    <name type="common">Peanut</name>
    <dbReference type="NCBI Taxonomy" id="3818"/>
    <lineage>
        <taxon>Eukaryota</taxon>
        <taxon>Viridiplantae</taxon>
        <taxon>Streptophyta</taxon>
        <taxon>Embryophyta</taxon>
        <taxon>Tracheophyta</taxon>
        <taxon>Spermatophyta</taxon>
        <taxon>Magnoliopsida</taxon>
        <taxon>eudicotyledons</taxon>
        <taxon>Gunneridae</taxon>
        <taxon>Pentapetalae</taxon>
        <taxon>rosids</taxon>
        <taxon>fabids</taxon>
        <taxon>Fabales</taxon>
        <taxon>Fabaceae</taxon>
        <taxon>Papilionoideae</taxon>
        <taxon>50 kb inversion clade</taxon>
        <taxon>dalbergioids sensu lato</taxon>
        <taxon>Dalbergieae</taxon>
        <taxon>Pterocarpus clade</taxon>
        <taxon>Arachis</taxon>
    </lineage>
</organism>
<dbReference type="PANTHER" id="PTHR33021">
    <property type="entry name" value="BLUE COPPER PROTEIN"/>
    <property type="match status" value="1"/>
</dbReference>
<evidence type="ECO:0000256" key="8">
    <source>
        <dbReference type="SAM" id="SignalP"/>
    </source>
</evidence>
<feature type="compositionally biased region" description="Pro residues" evidence="6">
    <location>
        <begin position="144"/>
        <end position="158"/>
    </location>
</feature>
<name>A0A444XDR2_ARAHY</name>